<comment type="subcellular location">
    <subcellularLocation>
        <location evidence="2">Cell membrane</location>
    </subcellularLocation>
    <subcellularLocation>
        <location evidence="1">Endomembrane system</location>
        <topology evidence="1">Multi-pass membrane protein</topology>
    </subcellularLocation>
</comment>
<feature type="transmembrane region" description="Helical" evidence="13">
    <location>
        <begin position="430"/>
        <end position="451"/>
    </location>
</feature>
<evidence type="ECO:0000256" key="11">
    <source>
        <dbReference type="ARBA" id="ARBA00023294"/>
    </source>
</evidence>
<keyword evidence="11" id="KW-0927">Auxin signaling pathway</keyword>
<evidence type="ECO:0000256" key="5">
    <source>
        <dbReference type="ARBA" id="ARBA00022475"/>
    </source>
</evidence>
<evidence type="ECO:0000256" key="10">
    <source>
        <dbReference type="ARBA" id="ARBA00023136"/>
    </source>
</evidence>
<evidence type="ECO:0000256" key="6">
    <source>
        <dbReference type="ARBA" id="ARBA00022692"/>
    </source>
</evidence>
<dbReference type="Proteomes" id="UP000265566">
    <property type="component" value="Chromosome 3"/>
</dbReference>
<keyword evidence="10 13" id="KW-0472">Membrane</keyword>
<dbReference type="GO" id="GO:0009734">
    <property type="term" value="P:auxin-activated signaling pathway"/>
    <property type="evidence" value="ECO:0007669"/>
    <property type="project" value="UniProtKB-KW"/>
</dbReference>
<dbReference type="EMBL" id="CM001219">
    <property type="protein sequence ID" value="AES70708.1"/>
    <property type="molecule type" value="Genomic_DNA"/>
</dbReference>
<dbReference type="Pfam" id="PF01490">
    <property type="entry name" value="Aa_trans"/>
    <property type="match status" value="1"/>
</dbReference>
<feature type="transmembrane region" description="Helical" evidence="13">
    <location>
        <begin position="398"/>
        <end position="418"/>
    </location>
</feature>
<dbReference type="EMBL" id="PSQE01000003">
    <property type="protein sequence ID" value="RHN67484.1"/>
    <property type="molecule type" value="Genomic_DNA"/>
</dbReference>
<evidence type="ECO:0000313" key="16">
    <source>
        <dbReference type="EMBL" id="RHN67484.1"/>
    </source>
</evidence>
<evidence type="ECO:0000256" key="4">
    <source>
        <dbReference type="ARBA" id="ARBA00022448"/>
    </source>
</evidence>
<feature type="transmembrane region" description="Helical" evidence="13">
    <location>
        <begin position="180"/>
        <end position="206"/>
    </location>
</feature>
<dbReference type="KEGG" id="mtr:11444869"/>
<keyword evidence="18" id="KW-1185">Reference proteome</keyword>
<evidence type="ECO:0000313" key="15">
    <source>
        <dbReference type="EMBL" id="AES70708.1"/>
    </source>
</evidence>
<evidence type="ECO:0000256" key="1">
    <source>
        <dbReference type="ARBA" id="ARBA00004127"/>
    </source>
</evidence>
<reference evidence="17" key="3">
    <citation type="submission" date="2015-04" db="UniProtKB">
        <authorList>
            <consortium name="EnsemblPlants"/>
        </authorList>
    </citation>
    <scope>IDENTIFICATION</scope>
    <source>
        <strain evidence="17">cv. Jemalong A17</strain>
    </source>
</reference>
<dbReference type="GO" id="GO:0005886">
    <property type="term" value="C:plasma membrane"/>
    <property type="evidence" value="ECO:0007669"/>
    <property type="project" value="UniProtKB-SubCell"/>
</dbReference>
<reference evidence="19" key="4">
    <citation type="journal article" date="2018" name="Nat. Plants">
        <title>Whole-genome landscape of Medicago truncatula symbiotic genes.</title>
        <authorList>
            <person name="Pecrix Y."/>
            <person name="Staton S.E."/>
            <person name="Sallet E."/>
            <person name="Lelandais-Briere C."/>
            <person name="Moreau S."/>
            <person name="Carrere S."/>
            <person name="Blein T."/>
            <person name="Jardinaud M.F."/>
            <person name="Latrasse D."/>
            <person name="Zouine M."/>
            <person name="Zahm M."/>
            <person name="Kreplak J."/>
            <person name="Mayjonade B."/>
            <person name="Satge C."/>
            <person name="Perez M."/>
            <person name="Cauet S."/>
            <person name="Marande W."/>
            <person name="Chantry-Darmon C."/>
            <person name="Lopez-Roques C."/>
            <person name="Bouchez O."/>
            <person name="Berard A."/>
            <person name="Debelle F."/>
            <person name="Munos S."/>
            <person name="Bendahmane A."/>
            <person name="Berges H."/>
            <person name="Niebel A."/>
            <person name="Buitink J."/>
            <person name="Frugier F."/>
            <person name="Benhamed M."/>
            <person name="Crespi M."/>
            <person name="Gouzy J."/>
            <person name="Gamas P."/>
        </authorList>
    </citation>
    <scope>NUCLEOTIDE SEQUENCE [LARGE SCALE GENOMIC DNA]</scope>
    <source>
        <strain evidence="19">cv. Jemalong A17</strain>
    </source>
</reference>
<feature type="transmembrane region" description="Helical" evidence="13">
    <location>
        <begin position="108"/>
        <end position="128"/>
    </location>
</feature>
<dbReference type="GO" id="GO:0016020">
    <property type="term" value="C:membrane"/>
    <property type="evidence" value="ECO:0000318"/>
    <property type="project" value="GO_Central"/>
</dbReference>
<evidence type="ECO:0000256" key="8">
    <source>
        <dbReference type="ARBA" id="ARBA00022970"/>
    </source>
</evidence>
<dbReference type="PaxDb" id="3880-AES70708"/>
<keyword evidence="6 13" id="KW-0812">Transmembrane</keyword>
<dbReference type="Gramene" id="rna15677">
    <property type="protein sequence ID" value="RHN67484.1"/>
    <property type="gene ID" value="gene15677"/>
</dbReference>
<accession>G7IY94</accession>
<comment type="similarity">
    <text evidence="3">Belongs to the amino acid/polyamine transporter 2 family. Amino acid/auxin permease (AAAP) (TC 2.A.18.1) subfamily.</text>
</comment>
<evidence type="ECO:0000313" key="19">
    <source>
        <dbReference type="Proteomes" id="UP000265566"/>
    </source>
</evidence>
<sequence>MNKQNSLQITTASVAYDDDGHAKRTGNLKSALAHIITGVIGSGVLSLAWSTAQLGWIGGPLALLSCAIATYVSSFLLADCYRHPDSVNGKRNYSFMDAVRVNLGTKRAYVAGFLQFLSLYVTSIAYVLTTATSVRAIMSSNCYHKEGHGAPCRYGGNLYMILFGVVQIVMSFIPDLHSMTWVSVVAAIMSFTYSFIGLGLGIATVIKNGRIMGSLTGVQTANVADKIWLIFQAIGDISFSYPYSMIFLEIQDTLESPPPENQTMKKASMMAISITTFFYICCGGFGYAAFGNATPGNLLTGFGFYEPYWLIDLANVCIIIHLVGGYQVYSQPIFNTADRWCSRKFPESGFVNDFHKVKLPLLPSFKINLFRFCFRTSYVISTTGLAIFFPYFNQILGVLGGINFWPLAIYFPVEMYFVQKKIGAWTKKWIVLRIFSFACFLVTMMGLIGSFEGIIHEKLS</sequence>
<reference evidence="16" key="5">
    <citation type="journal article" date="2018" name="Nat. Plants">
        <title>Whole-genome landscape of Medicago truncatula symbiotic genes.</title>
        <authorList>
            <person name="Pecrix Y."/>
            <person name="Gamas P."/>
            <person name="Carrere S."/>
        </authorList>
    </citation>
    <scope>NUCLEOTIDE SEQUENCE</scope>
    <source>
        <tissue evidence="16">Leaves</tissue>
    </source>
</reference>
<evidence type="ECO:0000313" key="17">
    <source>
        <dbReference type="EnsemblPlants" id="AES70708"/>
    </source>
</evidence>
<evidence type="ECO:0000256" key="3">
    <source>
        <dbReference type="ARBA" id="ARBA00005590"/>
    </source>
</evidence>
<protein>
    <submittedName>
        <fullName evidence="16">Putative amino acid transporter, transmembrane domain-containing protein</fullName>
    </submittedName>
    <submittedName>
        <fullName evidence="15">Transmembrane amino acid transporter family protein</fullName>
    </submittedName>
</protein>
<evidence type="ECO:0000256" key="12">
    <source>
        <dbReference type="ARBA" id="ARBA00045588"/>
    </source>
</evidence>
<proteinExistence type="inferred from homology"/>
<evidence type="ECO:0000256" key="7">
    <source>
        <dbReference type="ARBA" id="ARBA00022847"/>
    </source>
</evidence>
<dbReference type="GO" id="GO:0003333">
    <property type="term" value="P:amino acid transmembrane transport"/>
    <property type="evidence" value="ECO:0000318"/>
    <property type="project" value="GO_Central"/>
</dbReference>
<feature type="transmembrane region" description="Helical" evidence="13">
    <location>
        <begin position="372"/>
        <end position="392"/>
    </location>
</feature>
<dbReference type="eggNOG" id="KOG1303">
    <property type="taxonomic scope" value="Eukaryota"/>
</dbReference>
<feature type="transmembrane region" description="Helical" evidence="13">
    <location>
        <begin position="61"/>
        <end position="81"/>
    </location>
</feature>
<keyword evidence="5" id="KW-1003">Cell membrane</keyword>
<keyword evidence="4" id="KW-0813">Transport</keyword>
<reference evidence="15 18" key="2">
    <citation type="journal article" date="2014" name="BMC Genomics">
        <title>An improved genome release (version Mt4.0) for the model legume Medicago truncatula.</title>
        <authorList>
            <person name="Tang H."/>
            <person name="Krishnakumar V."/>
            <person name="Bidwell S."/>
            <person name="Rosen B."/>
            <person name="Chan A."/>
            <person name="Zhou S."/>
            <person name="Gentzbittel L."/>
            <person name="Childs K.L."/>
            <person name="Yandell M."/>
            <person name="Gundlach H."/>
            <person name="Mayer K.F."/>
            <person name="Schwartz D.C."/>
            <person name="Town C.D."/>
        </authorList>
    </citation>
    <scope>GENOME REANNOTATION</scope>
    <source>
        <strain evidence="17 18">cv. Jemalong A17</strain>
    </source>
</reference>
<name>G7IY94_MEDTR</name>
<dbReference type="PANTHER" id="PTHR48017">
    <property type="entry name" value="OS05G0424000 PROTEIN-RELATED"/>
    <property type="match status" value="1"/>
</dbReference>
<dbReference type="STRING" id="3880.G7IY94"/>
<dbReference type="GO" id="GO:0012505">
    <property type="term" value="C:endomembrane system"/>
    <property type="evidence" value="ECO:0007669"/>
    <property type="project" value="UniProtKB-SubCell"/>
</dbReference>
<feature type="transmembrane region" description="Helical" evidence="13">
    <location>
        <begin position="154"/>
        <end position="173"/>
    </location>
</feature>
<dbReference type="Proteomes" id="UP000002051">
    <property type="component" value="Chromosome 3"/>
</dbReference>
<dbReference type="InterPro" id="IPR013057">
    <property type="entry name" value="AA_transpt_TM"/>
</dbReference>
<evidence type="ECO:0000256" key="2">
    <source>
        <dbReference type="ARBA" id="ARBA00004236"/>
    </source>
</evidence>
<keyword evidence="7" id="KW-0769">Symport</keyword>
<dbReference type="OrthoDB" id="40134at2759"/>
<evidence type="ECO:0000313" key="18">
    <source>
        <dbReference type="Proteomes" id="UP000002051"/>
    </source>
</evidence>
<feature type="transmembrane region" description="Helical" evidence="13">
    <location>
        <begin position="308"/>
        <end position="329"/>
    </location>
</feature>
<feature type="transmembrane region" description="Helical" evidence="13">
    <location>
        <begin position="31"/>
        <end position="49"/>
    </location>
</feature>
<keyword evidence="8" id="KW-0029">Amino-acid transport</keyword>
<keyword evidence="9 13" id="KW-1133">Transmembrane helix</keyword>
<dbReference type="GO" id="GO:0015293">
    <property type="term" value="F:symporter activity"/>
    <property type="evidence" value="ECO:0007669"/>
    <property type="project" value="UniProtKB-KW"/>
</dbReference>
<feature type="domain" description="Amino acid transporter transmembrane" evidence="14">
    <location>
        <begin position="25"/>
        <end position="455"/>
    </location>
</feature>
<comment type="function">
    <text evidence="12">Carrier protein involved in proton-driven auxin influx. Mediates the formation of auxin gradient from developing leaves (site of auxin biosynthesis) to tips by contributing to the loading of auxin in vascular tissues and facilitating acropetal (base to tip) auxin transport within inner tissues of the root apex, and basipetal (tip to base) auxin transport within outer tissues of the root apex. May be involved in lateral roots and nodules formation.</text>
</comment>
<organism evidence="15 18">
    <name type="scientific">Medicago truncatula</name>
    <name type="common">Barrel medic</name>
    <name type="synonym">Medicago tribuloides</name>
    <dbReference type="NCBI Taxonomy" id="3880"/>
    <lineage>
        <taxon>Eukaryota</taxon>
        <taxon>Viridiplantae</taxon>
        <taxon>Streptophyta</taxon>
        <taxon>Embryophyta</taxon>
        <taxon>Tracheophyta</taxon>
        <taxon>Spermatophyta</taxon>
        <taxon>Magnoliopsida</taxon>
        <taxon>eudicotyledons</taxon>
        <taxon>Gunneridae</taxon>
        <taxon>Pentapetalae</taxon>
        <taxon>rosids</taxon>
        <taxon>fabids</taxon>
        <taxon>Fabales</taxon>
        <taxon>Fabaceae</taxon>
        <taxon>Papilionoideae</taxon>
        <taxon>50 kb inversion clade</taxon>
        <taxon>NPAAA clade</taxon>
        <taxon>Hologalegina</taxon>
        <taxon>IRL clade</taxon>
        <taxon>Trifolieae</taxon>
        <taxon>Medicago</taxon>
    </lineage>
</organism>
<reference evidence="15 18" key="1">
    <citation type="journal article" date="2011" name="Nature">
        <title>The Medicago genome provides insight into the evolution of rhizobial symbioses.</title>
        <authorList>
            <person name="Young N.D."/>
            <person name="Debelle F."/>
            <person name="Oldroyd G.E."/>
            <person name="Geurts R."/>
            <person name="Cannon S.B."/>
            <person name="Udvardi M.K."/>
            <person name="Benedito V.A."/>
            <person name="Mayer K.F."/>
            <person name="Gouzy J."/>
            <person name="Schoof H."/>
            <person name="Van de Peer Y."/>
            <person name="Proost S."/>
            <person name="Cook D.R."/>
            <person name="Meyers B.C."/>
            <person name="Spannagl M."/>
            <person name="Cheung F."/>
            <person name="De Mita S."/>
            <person name="Krishnakumar V."/>
            <person name="Gundlach H."/>
            <person name="Zhou S."/>
            <person name="Mudge J."/>
            <person name="Bharti A.K."/>
            <person name="Murray J.D."/>
            <person name="Naoumkina M.A."/>
            <person name="Rosen B."/>
            <person name="Silverstein K.A."/>
            <person name="Tang H."/>
            <person name="Rombauts S."/>
            <person name="Zhao P.X."/>
            <person name="Zhou P."/>
            <person name="Barbe V."/>
            <person name="Bardou P."/>
            <person name="Bechner M."/>
            <person name="Bellec A."/>
            <person name="Berger A."/>
            <person name="Berges H."/>
            <person name="Bidwell S."/>
            <person name="Bisseling T."/>
            <person name="Choisne N."/>
            <person name="Couloux A."/>
            <person name="Denny R."/>
            <person name="Deshpande S."/>
            <person name="Dai X."/>
            <person name="Doyle J.J."/>
            <person name="Dudez A.M."/>
            <person name="Farmer A.D."/>
            <person name="Fouteau S."/>
            <person name="Franken C."/>
            <person name="Gibelin C."/>
            <person name="Gish J."/>
            <person name="Goldstein S."/>
            <person name="Gonzalez A.J."/>
            <person name="Green P.J."/>
            <person name="Hallab A."/>
            <person name="Hartog M."/>
            <person name="Hua A."/>
            <person name="Humphray S.J."/>
            <person name="Jeong D.H."/>
            <person name="Jing Y."/>
            <person name="Jocker A."/>
            <person name="Kenton S.M."/>
            <person name="Kim D.J."/>
            <person name="Klee K."/>
            <person name="Lai H."/>
            <person name="Lang C."/>
            <person name="Lin S."/>
            <person name="Macmil S.L."/>
            <person name="Magdelenat G."/>
            <person name="Matthews L."/>
            <person name="McCorrison J."/>
            <person name="Monaghan E.L."/>
            <person name="Mun J.H."/>
            <person name="Najar F.Z."/>
            <person name="Nicholson C."/>
            <person name="Noirot C."/>
            <person name="O'Bleness M."/>
            <person name="Paule C.R."/>
            <person name="Poulain J."/>
            <person name="Prion F."/>
            <person name="Qin B."/>
            <person name="Qu C."/>
            <person name="Retzel E.F."/>
            <person name="Riddle C."/>
            <person name="Sallet E."/>
            <person name="Samain S."/>
            <person name="Samson N."/>
            <person name="Sanders I."/>
            <person name="Saurat O."/>
            <person name="Scarpelli C."/>
            <person name="Schiex T."/>
            <person name="Segurens B."/>
            <person name="Severin A.J."/>
            <person name="Sherrier D.J."/>
            <person name="Shi R."/>
            <person name="Sims S."/>
            <person name="Singer S.R."/>
            <person name="Sinharoy S."/>
            <person name="Sterck L."/>
            <person name="Viollet A."/>
            <person name="Wang B.B."/>
            <person name="Wang K."/>
            <person name="Wang M."/>
            <person name="Wang X."/>
            <person name="Warfsmann J."/>
            <person name="Weissenbach J."/>
            <person name="White D.D."/>
            <person name="White J.D."/>
            <person name="Wiley G.B."/>
            <person name="Wincker P."/>
            <person name="Xing Y."/>
            <person name="Yang L."/>
            <person name="Yao Z."/>
            <person name="Ying F."/>
            <person name="Zhai J."/>
            <person name="Zhou L."/>
            <person name="Zuber A."/>
            <person name="Denarie J."/>
            <person name="Dixon R.A."/>
            <person name="May G.D."/>
            <person name="Schwartz D.C."/>
            <person name="Rogers J."/>
            <person name="Quetier F."/>
            <person name="Town C.D."/>
            <person name="Roe B.A."/>
        </authorList>
    </citation>
    <scope>NUCLEOTIDE SEQUENCE [LARGE SCALE GENOMIC DNA]</scope>
    <source>
        <strain evidence="15">A17</strain>
        <strain evidence="17 18">cv. Jemalong A17</strain>
    </source>
</reference>
<dbReference type="HOGENOM" id="CLU_031247_4_1_1"/>
<dbReference type="OMA" id="NNFYKVK"/>
<dbReference type="GO" id="GO:0015179">
    <property type="term" value="F:L-amino acid transmembrane transporter activity"/>
    <property type="evidence" value="ECO:0000318"/>
    <property type="project" value="GO_Central"/>
</dbReference>
<gene>
    <name evidence="17" type="primary">11444869</name>
    <name evidence="15" type="ordered locus">MTR_3g061390</name>
    <name evidence="16" type="ORF">MtrunA17_Chr3g0103211</name>
</gene>
<evidence type="ECO:0000256" key="13">
    <source>
        <dbReference type="SAM" id="Phobius"/>
    </source>
</evidence>
<evidence type="ECO:0000256" key="9">
    <source>
        <dbReference type="ARBA" id="ARBA00022989"/>
    </source>
</evidence>
<dbReference type="EnsemblPlants" id="AES70708">
    <property type="protein sequence ID" value="AES70708"/>
    <property type="gene ID" value="MTR_3g061390"/>
</dbReference>
<evidence type="ECO:0000259" key="14">
    <source>
        <dbReference type="Pfam" id="PF01490"/>
    </source>
</evidence>
<dbReference type="AlphaFoldDB" id="G7IY94"/>
<feature type="transmembrane region" description="Helical" evidence="13">
    <location>
        <begin position="269"/>
        <end position="288"/>
    </location>
</feature>